<feature type="region of interest" description="Disordered" evidence="1">
    <location>
        <begin position="153"/>
        <end position="181"/>
    </location>
</feature>
<dbReference type="OrthoDB" id="2884925at2759"/>
<dbReference type="InParanoid" id="A0A067N764"/>
<dbReference type="InterPro" id="IPR036047">
    <property type="entry name" value="F-box-like_dom_sf"/>
</dbReference>
<gene>
    <name evidence="3" type="ORF">BOTBODRAFT_62937</name>
</gene>
<feature type="domain" description="F-box" evidence="2">
    <location>
        <begin position="73"/>
        <end position="131"/>
    </location>
</feature>
<evidence type="ECO:0000313" key="3">
    <source>
        <dbReference type="EMBL" id="KDQ19631.1"/>
    </source>
</evidence>
<dbReference type="InterPro" id="IPR001810">
    <property type="entry name" value="F-box_dom"/>
</dbReference>
<accession>A0A067N764</accession>
<dbReference type="PROSITE" id="PS50181">
    <property type="entry name" value="FBOX"/>
    <property type="match status" value="1"/>
</dbReference>
<evidence type="ECO:0000256" key="1">
    <source>
        <dbReference type="SAM" id="MobiDB-lite"/>
    </source>
</evidence>
<dbReference type="EMBL" id="KL198019">
    <property type="protein sequence ID" value="KDQ19631.1"/>
    <property type="molecule type" value="Genomic_DNA"/>
</dbReference>
<reference evidence="4" key="1">
    <citation type="journal article" date="2014" name="Proc. Natl. Acad. Sci. U.S.A.">
        <title>Extensive sampling of basidiomycete genomes demonstrates inadequacy of the white-rot/brown-rot paradigm for wood decay fungi.</title>
        <authorList>
            <person name="Riley R."/>
            <person name="Salamov A.A."/>
            <person name="Brown D.W."/>
            <person name="Nagy L.G."/>
            <person name="Floudas D."/>
            <person name="Held B.W."/>
            <person name="Levasseur A."/>
            <person name="Lombard V."/>
            <person name="Morin E."/>
            <person name="Otillar R."/>
            <person name="Lindquist E.A."/>
            <person name="Sun H."/>
            <person name="LaButti K.M."/>
            <person name="Schmutz J."/>
            <person name="Jabbour D."/>
            <person name="Luo H."/>
            <person name="Baker S.E."/>
            <person name="Pisabarro A.G."/>
            <person name="Walton J.D."/>
            <person name="Blanchette R.A."/>
            <person name="Henrissat B."/>
            <person name="Martin F."/>
            <person name="Cullen D."/>
            <person name="Hibbett D.S."/>
            <person name="Grigoriev I.V."/>
        </authorList>
    </citation>
    <scope>NUCLEOTIDE SEQUENCE [LARGE SCALE GENOMIC DNA]</scope>
    <source>
        <strain evidence="4">FD-172 SS1</strain>
    </source>
</reference>
<dbReference type="Proteomes" id="UP000027195">
    <property type="component" value="Unassembled WGS sequence"/>
</dbReference>
<name>A0A067N764_BOTB1</name>
<organism evidence="3 4">
    <name type="scientific">Botryobasidium botryosum (strain FD-172 SS1)</name>
    <dbReference type="NCBI Taxonomy" id="930990"/>
    <lineage>
        <taxon>Eukaryota</taxon>
        <taxon>Fungi</taxon>
        <taxon>Dikarya</taxon>
        <taxon>Basidiomycota</taxon>
        <taxon>Agaricomycotina</taxon>
        <taxon>Agaricomycetes</taxon>
        <taxon>Cantharellales</taxon>
        <taxon>Botryobasidiaceae</taxon>
        <taxon>Botryobasidium</taxon>
    </lineage>
</organism>
<dbReference type="SUPFAM" id="SSF81383">
    <property type="entry name" value="F-box domain"/>
    <property type="match status" value="1"/>
</dbReference>
<sequence>MEFATLSRVMEILINEAKSHIPDTKTSFPLTGIADEVRQNIDREIDAMELAAQAVKEHTSKSLSDLRQRRNQFAPIHRLPPELLSEIFKLVMFSDSYFGMKTPHLRRHTLSSVSRMWRRVVEENPMLWTDITPISGSFVDRLLSRSKKAPINIRFPSDDTEEASENGSEGPSEEEGEETRGPMTAADYAARVTPHTHRWQKCQLSISSPHQFELFLQAPAPKLEYLTLYSDASSFHHDNFNGMHRFDYPVFAENTPGLRSVSLGGVYISLTSRIYHNLVDLEFAWVKFDQTGAIQQLLAILDSSPRLENLRFWSVEFPPPTEIAATRTDAIQLSCLCRAYFSNTTRELVNAILSNIATPPTSAVSLDFAPGDSLESVLPRRSPSLPYRLQNLLFEDLKLDINSSYFHRGEITCRLTGVKLDESTTDLTPTFEAAIKMASITDFTLSRVSCRSHFHRQLCRVPCAPAARPAPRTQDLH</sequence>
<dbReference type="AlphaFoldDB" id="A0A067N764"/>
<dbReference type="HOGENOM" id="CLU_024199_1_2_1"/>
<proteinExistence type="predicted"/>
<dbReference type="Pfam" id="PF00646">
    <property type="entry name" value="F-box"/>
    <property type="match status" value="1"/>
</dbReference>
<keyword evidence="4" id="KW-1185">Reference proteome</keyword>
<evidence type="ECO:0000313" key="4">
    <source>
        <dbReference type="Proteomes" id="UP000027195"/>
    </source>
</evidence>
<evidence type="ECO:0000259" key="2">
    <source>
        <dbReference type="PROSITE" id="PS50181"/>
    </source>
</evidence>
<protein>
    <recommendedName>
        <fullName evidence="2">F-box domain-containing protein</fullName>
    </recommendedName>
</protein>
<dbReference type="Gene3D" id="1.20.1280.50">
    <property type="match status" value="1"/>
</dbReference>